<dbReference type="NCBIfam" id="NF041940">
    <property type="entry name" value="choice_anch_X"/>
    <property type="match status" value="1"/>
</dbReference>
<keyword evidence="1" id="KW-1133">Transmembrane helix</keyword>
<keyword evidence="1" id="KW-0812">Transmembrane</keyword>
<dbReference type="AlphaFoldDB" id="A0A381YS05"/>
<name>A0A381YS05_9ZZZZ</name>
<dbReference type="InterPro" id="IPR014756">
    <property type="entry name" value="Ig_E-set"/>
</dbReference>
<evidence type="ECO:0000313" key="2">
    <source>
        <dbReference type="EMBL" id="SVA79267.1"/>
    </source>
</evidence>
<dbReference type="EMBL" id="UINC01018805">
    <property type="protein sequence ID" value="SVA79267.1"/>
    <property type="molecule type" value="Genomic_DNA"/>
</dbReference>
<feature type="transmembrane region" description="Helical" evidence="1">
    <location>
        <begin position="6"/>
        <end position="28"/>
    </location>
</feature>
<keyword evidence="1" id="KW-0472">Membrane</keyword>
<organism evidence="2">
    <name type="scientific">marine metagenome</name>
    <dbReference type="NCBI Taxonomy" id="408172"/>
    <lineage>
        <taxon>unclassified sequences</taxon>
        <taxon>metagenomes</taxon>
        <taxon>ecological metagenomes</taxon>
    </lineage>
</organism>
<sequence>MIVRKLILVSILYLAVAFISTGCSLNFIKKRLSPPHRVEEGILFQYDAPSARQVNLAGNFPDNEWLKYGNQFDVMRDDGSNGDRVAGDGIWSIVKPLSPGRYEYKFVVDRNSWFIDPNALETVDDGYGGKNSVLIVK</sequence>
<gene>
    <name evidence="2" type="ORF">METZ01_LOCUS132121</name>
</gene>
<dbReference type="CDD" id="cd02859">
    <property type="entry name" value="E_set_AMPKbeta_like_N"/>
    <property type="match status" value="1"/>
</dbReference>
<reference evidence="2" key="1">
    <citation type="submission" date="2018-05" db="EMBL/GenBank/DDBJ databases">
        <authorList>
            <person name="Lanie J.A."/>
            <person name="Ng W.-L."/>
            <person name="Kazmierczak K.M."/>
            <person name="Andrzejewski T.M."/>
            <person name="Davidsen T.M."/>
            <person name="Wayne K.J."/>
            <person name="Tettelin H."/>
            <person name="Glass J.I."/>
            <person name="Rusch D."/>
            <person name="Podicherti R."/>
            <person name="Tsui H.-C.T."/>
            <person name="Winkler M.E."/>
        </authorList>
    </citation>
    <scope>NUCLEOTIDE SEQUENCE</scope>
</reference>
<dbReference type="SUPFAM" id="SSF81296">
    <property type="entry name" value="E set domains"/>
    <property type="match status" value="1"/>
</dbReference>
<proteinExistence type="predicted"/>
<accession>A0A381YS05</accession>
<dbReference type="PROSITE" id="PS51257">
    <property type="entry name" value="PROKAR_LIPOPROTEIN"/>
    <property type="match status" value="1"/>
</dbReference>
<dbReference type="Gene3D" id="2.60.40.10">
    <property type="entry name" value="Immunoglobulins"/>
    <property type="match status" value="1"/>
</dbReference>
<dbReference type="InterPro" id="IPR013783">
    <property type="entry name" value="Ig-like_fold"/>
</dbReference>
<evidence type="ECO:0000256" key="1">
    <source>
        <dbReference type="SAM" id="Phobius"/>
    </source>
</evidence>
<protein>
    <submittedName>
        <fullName evidence="2">Uncharacterized protein</fullName>
    </submittedName>
</protein>